<dbReference type="PANTHER" id="PTHR45036">
    <property type="entry name" value="METHYLTRANSFERASE LIKE 7B"/>
    <property type="match status" value="1"/>
</dbReference>
<protein>
    <recommendedName>
        <fullName evidence="1">Methyltransferase type 11 domain-containing protein</fullName>
    </recommendedName>
</protein>
<comment type="caution">
    <text evidence="2">The sequence shown here is derived from an EMBL/GenBank/DDBJ whole genome shotgun (WGS) entry which is preliminary data.</text>
</comment>
<dbReference type="CDD" id="cd02440">
    <property type="entry name" value="AdoMet_MTases"/>
    <property type="match status" value="1"/>
</dbReference>
<dbReference type="Pfam" id="PF08241">
    <property type="entry name" value="Methyltransf_11"/>
    <property type="match status" value="1"/>
</dbReference>
<dbReference type="GO" id="GO:0008757">
    <property type="term" value="F:S-adenosylmethionine-dependent methyltransferase activity"/>
    <property type="evidence" value="ECO:0007669"/>
    <property type="project" value="InterPro"/>
</dbReference>
<gene>
    <name evidence="2" type="ORF">A2730_03715</name>
</gene>
<evidence type="ECO:0000259" key="1">
    <source>
        <dbReference type="Pfam" id="PF08241"/>
    </source>
</evidence>
<dbReference type="PANTHER" id="PTHR45036:SF1">
    <property type="entry name" value="METHYLTRANSFERASE LIKE 7A"/>
    <property type="match status" value="1"/>
</dbReference>
<evidence type="ECO:0000313" key="3">
    <source>
        <dbReference type="Proteomes" id="UP000176855"/>
    </source>
</evidence>
<dbReference type="InterPro" id="IPR013216">
    <property type="entry name" value="Methyltransf_11"/>
</dbReference>
<feature type="domain" description="Methyltransferase type 11" evidence="1">
    <location>
        <begin position="47"/>
        <end position="141"/>
    </location>
</feature>
<dbReference type="Proteomes" id="UP000176855">
    <property type="component" value="Unassembled WGS sequence"/>
</dbReference>
<reference evidence="2 3" key="1">
    <citation type="journal article" date="2016" name="Nat. Commun.">
        <title>Thousands of microbial genomes shed light on interconnected biogeochemical processes in an aquifer system.</title>
        <authorList>
            <person name="Anantharaman K."/>
            <person name="Brown C.T."/>
            <person name="Hug L.A."/>
            <person name="Sharon I."/>
            <person name="Castelle C.J."/>
            <person name="Probst A.J."/>
            <person name="Thomas B.C."/>
            <person name="Singh A."/>
            <person name="Wilkins M.J."/>
            <person name="Karaoz U."/>
            <person name="Brodie E.L."/>
            <person name="Williams K.H."/>
            <person name="Hubbard S.S."/>
            <person name="Banfield J.F."/>
        </authorList>
    </citation>
    <scope>NUCLEOTIDE SEQUENCE [LARGE SCALE GENOMIC DNA]</scope>
</reference>
<dbReference type="AlphaFoldDB" id="A0A1G2HQT3"/>
<sequence length="211" mass="24545">MDQTQINKRYDWYARIYDVGPFNWLFEKMFFSKWRARILGNLKGKILEVGVGTGLSFQYYNYASAHVTAVDTSSKMLEKANHRSIVDKYPVHLKQVKDKLPFKDDTFDYVITFCVLCSVANPIATLQEMARVCKPKGELIMVEHMLSNNKIIAFLEKIHNPITKYIWGYNINRDTPKNIEKAGLKITKSKNLALHDVFREIHAVKDKIIIR</sequence>
<dbReference type="STRING" id="1802202.A2730_03715"/>
<accession>A0A1G2HQT3</accession>
<dbReference type="EMBL" id="MHOO01000001">
    <property type="protein sequence ID" value="OGZ64904.1"/>
    <property type="molecule type" value="Genomic_DNA"/>
</dbReference>
<organism evidence="2 3">
    <name type="scientific">Candidatus Staskawiczbacteria bacterium RIFCSPHIGHO2_01_FULL_39_25</name>
    <dbReference type="NCBI Taxonomy" id="1802202"/>
    <lineage>
        <taxon>Bacteria</taxon>
        <taxon>Candidatus Staskawicziibacteriota</taxon>
    </lineage>
</organism>
<dbReference type="SUPFAM" id="SSF53335">
    <property type="entry name" value="S-adenosyl-L-methionine-dependent methyltransferases"/>
    <property type="match status" value="1"/>
</dbReference>
<proteinExistence type="predicted"/>
<dbReference type="InterPro" id="IPR052356">
    <property type="entry name" value="Thiol_S-MT"/>
</dbReference>
<dbReference type="Gene3D" id="3.40.50.150">
    <property type="entry name" value="Vaccinia Virus protein VP39"/>
    <property type="match status" value="1"/>
</dbReference>
<dbReference type="InterPro" id="IPR029063">
    <property type="entry name" value="SAM-dependent_MTases_sf"/>
</dbReference>
<evidence type="ECO:0000313" key="2">
    <source>
        <dbReference type="EMBL" id="OGZ64904.1"/>
    </source>
</evidence>
<name>A0A1G2HQT3_9BACT</name>